<evidence type="ECO:0000259" key="2">
    <source>
        <dbReference type="PROSITE" id="PS50994"/>
    </source>
</evidence>
<sequence length="635" mass="72760">MIKSSSSTLSFQQGSVVYFGANEFQIIQIIDLTYVLCENLKSKEICRLRIDDLDVEPPKETISSAVAIDALPDKDWQVAQTRLEIIRPLVHKAGRTKDDVDSVAEVHGLHRNTIYKWLRLYESQGLLSSLAPKTRSDSGSKKLSQEIEAIVSACIEDEYLSKQRKSIANLYIEIKRQCRNAGIGAPHVNTVRNRVNQLSSDLKIRKRFGAKKAHESLHMNQGAFPHAEYPLSVIQIDHTQLDIILVDEIHRQPLMRPWVTMAIDVYSRMVVGFYVSFDPPGAVSVGACLSHAILSKEHWVVENEVDATWPCWGFPRTVHADNAKEFRGRMLQLACDQYGINLEWRPVARPHFGAHIERLLGTFAKKIHALPGTTFSNTSEREGYDSAKNSAFTLKEFERWLGLLIVQSYHNSFHTGINNTPLARYEEGILGGKNSKGVGLPARVKDEETLRLSFLPFEERTIQAYGVQIDNVHYYHDVLRIWINSTVEGNSKQKRKFIFRRDPRDISTIWFYDPQLEMYYPIPYRNTSFPAVTIWEFNAALSKLKGEGRRAVDEDIIFDAIEKMRLIESSAISDTKKARRAEQRRRSSSVKSIKTQLKNTELTFPSEPYEELSFDDDDEETVQPFDELLDMNRYE</sequence>
<proteinExistence type="predicted"/>
<feature type="compositionally biased region" description="Polar residues" evidence="1">
    <location>
        <begin position="590"/>
        <end position="601"/>
    </location>
</feature>
<evidence type="ECO:0000313" key="3">
    <source>
        <dbReference type="EMBL" id="MBN3579200.1"/>
    </source>
</evidence>
<dbReference type="InterPro" id="IPR015378">
    <property type="entry name" value="Transposase-like_Mu_C"/>
</dbReference>
<dbReference type="InterPro" id="IPR012337">
    <property type="entry name" value="RNaseH-like_sf"/>
</dbReference>
<dbReference type="PROSITE" id="PS50994">
    <property type="entry name" value="INTEGRASE"/>
    <property type="match status" value="1"/>
</dbReference>
<feature type="domain" description="Integrase catalytic" evidence="2">
    <location>
        <begin position="226"/>
        <end position="429"/>
    </location>
</feature>
<comment type="caution">
    <text evidence="3">The sequence shown here is derived from an EMBL/GenBank/DDBJ whole genome shotgun (WGS) entry which is preliminary data.</text>
</comment>
<reference evidence="3 4" key="1">
    <citation type="submission" date="2021-02" db="EMBL/GenBank/DDBJ databases">
        <title>Draft Genome Sequences of 5 Vibrio neptunius Strains Isolated From of Bivalve Hatcheries.</title>
        <authorList>
            <person name="Galvis F."/>
            <person name="Barja J.L."/>
            <person name="Lemos M.L."/>
            <person name="Balado M."/>
        </authorList>
    </citation>
    <scope>NUCLEOTIDE SEQUENCE [LARGE SCALE GENOMIC DNA]</scope>
    <source>
        <strain evidence="3 4">PP-145.98</strain>
    </source>
</reference>
<dbReference type="EMBL" id="JAFHLB010000022">
    <property type="protein sequence ID" value="MBN3579200.1"/>
    <property type="molecule type" value="Genomic_DNA"/>
</dbReference>
<feature type="region of interest" description="Disordered" evidence="1">
    <location>
        <begin position="577"/>
        <end position="601"/>
    </location>
</feature>
<dbReference type="PANTHER" id="PTHR35004">
    <property type="entry name" value="TRANSPOSASE RV3428C-RELATED"/>
    <property type="match status" value="1"/>
</dbReference>
<dbReference type="InterPro" id="IPR001584">
    <property type="entry name" value="Integrase_cat-core"/>
</dbReference>
<accession>A0ABS3A5A1</accession>
<dbReference type="Proteomes" id="UP000779070">
    <property type="component" value="Unassembled WGS sequence"/>
</dbReference>
<keyword evidence="4" id="KW-1185">Reference proteome</keyword>
<dbReference type="Pfam" id="PF13551">
    <property type="entry name" value="HTH_29"/>
    <property type="match status" value="1"/>
</dbReference>
<organism evidence="3 4">
    <name type="scientific">Vibrio neptunius</name>
    <dbReference type="NCBI Taxonomy" id="170651"/>
    <lineage>
        <taxon>Bacteria</taxon>
        <taxon>Pseudomonadati</taxon>
        <taxon>Pseudomonadota</taxon>
        <taxon>Gammaproteobacteria</taxon>
        <taxon>Vibrionales</taxon>
        <taxon>Vibrionaceae</taxon>
        <taxon>Vibrio</taxon>
    </lineage>
</organism>
<evidence type="ECO:0000256" key="1">
    <source>
        <dbReference type="SAM" id="MobiDB-lite"/>
    </source>
</evidence>
<evidence type="ECO:0000313" key="4">
    <source>
        <dbReference type="Proteomes" id="UP000779070"/>
    </source>
</evidence>
<protein>
    <submittedName>
        <fullName evidence="3">DDE-type integrase/transposase/recombinase</fullName>
    </submittedName>
</protein>
<gene>
    <name evidence="3" type="ORF">JYA62_16175</name>
</gene>
<dbReference type="Pfam" id="PF09299">
    <property type="entry name" value="Mu-transpos_C"/>
    <property type="match status" value="1"/>
</dbReference>
<dbReference type="InterPro" id="IPR036397">
    <property type="entry name" value="RNaseH_sf"/>
</dbReference>
<dbReference type="Gene3D" id="3.30.420.10">
    <property type="entry name" value="Ribonuclease H-like superfamily/Ribonuclease H"/>
    <property type="match status" value="1"/>
</dbReference>
<name>A0ABS3A5A1_9VIBR</name>
<dbReference type="SUPFAM" id="SSF53098">
    <property type="entry name" value="Ribonuclease H-like"/>
    <property type="match status" value="1"/>
</dbReference>
<dbReference type="RefSeq" id="WP_206371205.1">
    <property type="nucleotide sequence ID" value="NZ_CAWPTM010000093.1"/>
</dbReference>
<dbReference type="PANTHER" id="PTHR35004:SF6">
    <property type="entry name" value="TRANSPOSASE"/>
    <property type="match status" value="1"/>
</dbReference>